<feature type="compositionally biased region" description="Basic and acidic residues" evidence="1">
    <location>
        <begin position="285"/>
        <end position="336"/>
    </location>
</feature>
<gene>
    <name evidence="2" type="ORF">EGW08_023592</name>
</gene>
<dbReference type="OrthoDB" id="6163048at2759"/>
<feature type="region of interest" description="Disordered" evidence="1">
    <location>
        <begin position="525"/>
        <end position="544"/>
    </location>
</feature>
<feature type="compositionally biased region" description="Basic and acidic residues" evidence="1">
    <location>
        <begin position="244"/>
        <end position="276"/>
    </location>
</feature>
<dbReference type="AlphaFoldDB" id="A0A3S1AUI5"/>
<feature type="region of interest" description="Disordered" evidence="1">
    <location>
        <begin position="689"/>
        <end position="709"/>
    </location>
</feature>
<feature type="compositionally biased region" description="Basic and acidic residues" evidence="1">
    <location>
        <begin position="170"/>
        <end position="211"/>
    </location>
</feature>
<accession>A0A3S1AUI5</accession>
<evidence type="ECO:0000256" key="1">
    <source>
        <dbReference type="SAM" id="MobiDB-lite"/>
    </source>
</evidence>
<dbReference type="EMBL" id="RQTK01002146">
    <property type="protein sequence ID" value="RUS68646.1"/>
    <property type="molecule type" value="Genomic_DNA"/>
</dbReference>
<feature type="region of interest" description="Disordered" evidence="1">
    <location>
        <begin position="89"/>
        <end position="384"/>
    </location>
</feature>
<evidence type="ECO:0000313" key="2">
    <source>
        <dbReference type="EMBL" id="RUS68646.1"/>
    </source>
</evidence>
<feature type="compositionally biased region" description="Polar residues" evidence="1">
    <location>
        <begin position="689"/>
        <end position="708"/>
    </location>
</feature>
<reference evidence="2 3" key="1">
    <citation type="submission" date="2019-01" db="EMBL/GenBank/DDBJ databases">
        <title>A draft genome assembly of the solar-powered sea slug Elysia chlorotica.</title>
        <authorList>
            <person name="Cai H."/>
            <person name="Li Q."/>
            <person name="Fang X."/>
            <person name="Li J."/>
            <person name="Curtis N.E."/>
            <person name="Altenburger A."/>
            <person name="Shibata T."/>
            <person name="Feng M."/>
            <person name="Maeda T."/>
            <person name="Schwartz J.A."/>
            <person name="Shigenobu S."/>
            <person name="Lundholm N."/>
            <person name="Nishiyama T."/>
            <person name="Yang H."/>
            <person name="Hasebe M."/>
            <person name="Li S."/>
            <person name="Pierce S.K."/>
            <person name="Wang J."/>
        </authorList>
    </citation>
    <scope>NUCLEOTIDE SEQUENCE [LARGE SCALE GENOMIC DNA]</scope>
    <source>
        <strain evidence="2">EC2010</strain>
        <tissue evidence="2">Whole organism of an adult</tissue>
    </source>
</reference>
<feature type="compositionally biased region" description="Basic and acidic residues" evidence="1">
    <location>
        <begin position="345"/>
        <end position="381"/>
    </location>
</feature>
<feature type="compositionally biased region" description="Low complexity" evidence="1">
    <location>
        <begin position="535"/>
        <end position="544"/>
    </location>
</feature>
<keyword evidence="3" id="KW-1185">Reference proteome</keyword>
<organism evidence="2 3">
    <name type="scientific">Elysia chlorotica</name>
    <name type="common">Eastern emerald elysia</name>
    <name type="synonym">Sea slug</name>
    <dbReference type="NCBI Taxonomy" id="188477"/>
    <lineage>
        <taxon>Eukaryota</taxon>
        <taxon>Metazoa</taxon>
        <taxon>Spiralia</taxon>
        <taxon>Lophotrochozoa</taxon>
        <taxon>Mollusca</taxon>
        <taxon>Gastropoda</taxon>
        <taxon>Heterobranchia</taxon>
        <taxon>Euthyneura</taxon>
        <taxon>Panpulmonata</taxon>
        <taxon>Sacoglossa</taxon>
        <taxon>Placobranchoidea</taxon>
        <taxon>Plakobranchidae</taxon>
        <taxon>Elysia</taxon>
    </lineage>
</organism>
<dbReference type="STRING" id="188477.A0A3S1AUI5"/>
<dbReference type="InterPro" id="IPR027468">
    <property type="entry name" value="Alpha-dystroglycan_domain_2"/>
</dbReference>
<evidence type="ECO:0000313" key="3">
    <source>
        <dbReference type="Proteomes" id="UP000271974"/>
    </source>
</evidence>
<comment type="caution">
    <text evidence="2">The sequence shown here is derived from an EMBL/GenBank/DDBJ whole genome shotgun (WGS) entry which is preliminary data.</text>
</comment>
<name>A0A3S1AUI5_ELYCH</name>
<dbReference type="Gene3D" id="3.30.70.1040">
    <property type="entry name" value="Dystroglycan, domain 2"/>
    <property type="match status" value="1"/>
</dbReference>
<feature type="compositionally biased region" description="Basic residues" evidence="1">
    <location>
        <begin position="212"/>
        <end position="222"/>
    </location>
</feature>
<feature type="non-terminal residue" evidence="2">
    <location>
        <position position="1"/>
    </location>
</feature>
<sequence>VSAVSGHSPSTQQALPGWLHFNTSSRVLVGLPIAPGDLGSILLTISSRTISREGSDLHNRDQDILEDVFQLTVTKTSWNERVVDLQDSNRHASTAEATRYPDTDAGVEFSPSYPAPSEDGRVVNQGLGGGKRVTDSAHYRHADEGHDTRLVKQEHPNQLNPTKKHTRKEHFKEEHPKQEHPKQEHPKQRHSKQDHPMGHPNHEHPKQEHPKQQHPKQQHLKQGHPMIKHPNLEGPKQKHHNHEHPKQEHPKQEHPKQEHPKQEHPKQKHPNHEYPKQGHPMKKHPNQEHPKQEHPKQEHPKQEHPKQEHPNQEHPNQEHPNQEHHMKDHSKQEHPMKKNLQQEHPMLEHRKQEHPKQEHPKQEHPKQEHPKQEHPNQEHPKQGGGCEEQVLASLVVCTSLSALTVTERVDMVSRLAQFLGIPFTSVTLASSDTRGLVAVSDGGFQLVSAGPGSESDSGCALAETAELLWPLECVTVRHLADLSRVIQHNVDGGRFREELGGRGLIGWYVASSDSLATRRHRRRYRRGAGQGAGSGYRTATPTPAVPAVKPTRIVHVSTPQVTPALTHVTFIASTVESIQPTAVFTPVTAQTTRQVSIDRVSKVWSSPIAPTTTLDSIRPTEVFTPATSSTMKKFTEFTAPALSLTPSHAASVDSPLIISSTLRVSTVETSAHPVASLSATPPLRLSSTILESSTRHGTTTHGDQVSRMSSKDILLQSSLQESAYPAIPLSIPSPSSALGVISEDLSGSIVAQFSEDMSRSIETSKRDSEVLNCLLIDIRLLDCGPCEFTGRTDRAPESERQG</sequence>
<feature type="compositionally biased region" description="Basic and acidic residues" evidence="1">
    <location>
        <begin position="132"/>
        <end position="155"/>
    </location>
</feature>
<proteinExistence type="predicted"/>
<dbReference type="Proteomes" id="UP000271974">
    <property type="component" value="Unassembled WGS sequence"/>
</dbReference>
<protein>
    <submittedName>
        <fullName evidence="2">Uncharacterized protein</fullName>
    </submittedName>
</protein>